<gene>
    <name evidence="2" type="ORF">CYNAS_LOCUS20470</name>
</gene>
<feature type="region of interest" description="Disordered" evidence="1">
    <location>
        <begin position="662"/>
        <end position="728"/>
    </location>
</feature>
<feature type="compositionally biased region" description="Low complexity" evidence="1">
    <location>
        <begin position="285"/>
        <end position="298"/>
    </location>
</feature>
<sequence length="1492" mass="167328">MTMINCSVQGEYNQCYFLDRNPPRPLSVLMNPSGVLSIVAIVLLSLPAADLSIIKSRQSLIESSTRLPCNVATRFAKSPAKAANSLRKKIAEVDQANLDLVDFASEASKDPHLVFNRLNSFSLSFSSISRAASALRGQLEKAEEFARQNPDEHGEFPFLSDIHTHWETGGMDDLLEEADALLVRLDSAIRLLPILGGLQSSVPSVAPSLPRSSPPHNTQDSAPTPQHAHQAEVEVRSHSPSHHGRPSDPTAPVDQRPPASHTGAHPSGGFGFPSGNPPSNPTHFSQSPSGLPNSLPNPFSHDLQASSSSSLNPFLPLEQPVKLPSYEIPTFSGDIEAFSEFWDIFSTAVHNNNTVPAAVKFMYLKSVLRGDAARIIAGFKPTAKNYDTAVRTILSTYDRPEILRSRLWDKLSQQSPASDSAISQRATLCALQATWYQMKELNEDSSSIATLRTIRSKFPWRTREKVGELKGKSDTMWTVDELLSALSTVIDRLQVVEDSDPAGHRAYNSDSTVRQHSPSPYRYPGTSQPYMRYPPYQQQPAYPRYARSSRSPSPRYRDVTYRPPTPYYPRRTSRSPVRPQYTTSWEPRCAFCFRQGHPSECCRTVSDVQQRRELVNQYRLCWLCLEEGHTFNICRAPACRYCGRLHHPALCATLPSAPYSSYPPAQFRQRTPSPRRVQFETTAHPSPSRTQYASPRTSPSRRPTLKAPSPSRRQSRSNSRRATLPRRSSSAFLAVQTSTCTPVAHDSIQSDEPIELLDQHEASVGPHSPSSCTSVCRAASATQVPRLMVVHAITRNLKTSMDELLTVFLDSGSQYSFICTSLAYHLGLTFKNTRTVTTLTFGGHQFTEDSSEVTLTLWDQLDPPIQLQLWTRDTITTVPKTNNMDDTNNTYMDDRVEVDVLIGIDNYWRVVDLHRNEKLPSGLILSHTRFGPVLSGLSYPVVSEITSSATTLLNDDAPGTEQLLRSLLGLDTLGLDDSDVSLDADVIRQFYDSEISGFQLRLPRFVGYPSANAYDLVICSDASKRVYAVAVYVVTRTSTYSPSSTLLFAKAKLAPSGAITIPRMELLACHMAAKTVRFLKSQLKIRFNSIRFLTDSQIVLYWIYSDKLLKTYVANRVKYIRQVLDELKSDNIDCGFYYLATDVNPADCATRGLTARELENHIWWSGPSFITTSFADWPCKSFNPSFDPPAGGDSEELRTTTALVTSANTIMASYQSFVPFRRTNSYIRLVHITAYVLKYVAKLRRLVRTRHSPDDSDEHPLFGTIGTSPIVTPGDFSAAELIVIREHYREVPQQLHGFHLKKLRTRQEGDGTIHVDLRMANAETSETAKSPILILSGHPLCAMLIAYYHQKLFHAGTSHLIAALRERFYIPKLKRMVKSAIANMPQKIETLSRDNYESLKTQYRLLQTDLDYFWDIWHKEYLTALAERQASRTQKSSVCPVCSCERPKNCIPVEDRICMIHCPELQKVGTEAITFRSEDIFHQTWPFEKFLS</sequence>
<feature type="region of interest" description="Disordered" evidence="1">
    <location>
        <begin position="501"/>
        <end position="579"/>
    </location>
</feature>
<dbReference type="Pfam" id="PF05380">
    <property type="entry name" value="Peptidase_A17"/>
    <property type="match status" value="1"/>
</dbReference>
<evidence type="ECO:0000313" key="2">
    <source>
        <dbReference type="EMBL" id="CAJ0608487.1"/>
    </source>
</evidence>
<protein>
    <recommendedName>
        <fullName evidence="4">Peptidase aspartic putative domain-containing protein</fullName>
    </recommendedName>
</protein>
<dbReference type="InterPro" id="IPR005312">
    <property type="entry name" value="DUF1759"/>
</dbReference>
<dbReference type="InterPro" id="IPR008042">
    <property type="entry name" value="Retrotrans_Pao"/>
</dbReference>
<reference evidence="2" key="1">
    <citation type="submission" date="2023-07" db="EMBL/GenBank/DDBJ databases">
        <authorList>
            <consortium name="CYATHOMIX"/>
        </authorList>
    </citation>
    <scope>NUCLEOTIDE SEQUENCE</scope>
    <source>
        <strain evidence="2">N/A</strain>
    </source>
</reference>
<dbReference type="EMBL" id="CATQJL010000316">
    <property type="protein sequence ID" value="CAJ0608487.1"/>
    <property type="molecule type" value="Genomic_DNA"/>
</dbReference>
<feature type="compositionally biased region" description="Low complexity" evidence="1">
    <location>
        <begin position="528"/>
        <end position="554"/>
    </location>
</feature>
<dbReference type="PANTHER" id="PTHR47331">
    <property type="entry name" value="PHD-TYPE DOMAIN-CONTAINING PROTEIN"/>
    <property type="match status" value="1"/>
</dbReference>
<evidence type="ECO:0008006" key="4">
    <source>
        <dbReference type="Google" id="ProtNLM"/>
    </source>
</evidence>
<keyword evidence="3" id="KW-1185">Reference proteome</keyword>
<dbReference type="PANTHER" id="PTHR47331:SF8">
    <property type="match status" value="1"/>
</dbReference>
<dbReference type="Pfam" id="PF03564">
    <property type="entry name" value="DUF1759"/>
    <property type="match status" value="1"/>
</dbReference>
<organism evidence="2 3">
    <name type="scientific">Cylicocyclus nassatus</name>
    <name type="common">Nematode worm</name>
    <dbReference type="NCBI Taxonomy" id="53992"/>
    <lineage>
        <taxon>Eukaryota</taxon>
        <taxon>Metazoa</taxon>
        <taxon>Ecdysozoa</taxon>
        <taxon>Nematoda</taxon>
        <taxon>Chromadorea</taxon>
        <taxon>Rhabditida</taxon>
        <taxon>Rhabditina</taxon>
        <taxon>Rhabditomorpha</taxon>
        <taxon>Strongyloidea</taxon>
        <taxon>Strongylidae</taxon>
        <taxon>Cylicocyclus</taxon>
    </lineage>
</organism>
<name>A0AA36HE18_CYLNA</name>
<proteinExistence type="predicted"/>
<dbReference type="Proteomes" id="UP001176961">
    <property type="component" value="Unassembled WGS sequence"/>
</dbReference>
<feature type="compositionally biased region" description="Polar residues" evidence="1">
    <location>
        <begin position="210"/>
        <end position="224"/>
    </location>
</feature>
<feature type="region of interest" description="Disordered" evidence="1">
    <location>
        <begin position="200"/>
        <end position="311"/>
    </location>
</feature>
<feature type="compositionally biased region" description="Low complexity" evidence="1">
    <location>
        <begin position="568"/>
        <end position="579"/>
    </location>
</feature>
<evidence type="ECO:0000256" key="1">
    <source>
        <dbReference type="SAM" id="MobiDB-lite"/>
    </source>
</evidence>
<comment type="caution">
    <text evidence="2">The sequence shown here is derived from an EMBL/GenBank/DDBJ whole genome shotgun (WGS) entry which is preliminary data.</text>
</comment>
<evidence type="ECO:0000313" key="3">
    <source>
        <dbReference type="Proteomes" id="UP001176961"/>
    </source>
</evidence>
<accession>A0AA36HE18</accession>
<feature type="compositionally biased region" description="Polar residues" evidence="1">
    <location>
        <begin position="679"/>
        <end position="701"/>
    </location>
</feature>
<feature type="compositionally biased region" description="Polar residues" evidence="1">
    <location>
        <begin position="508"/>
        <end position="518"/>
    </location>
</feature>